<reference evidence="2" key="1">
    <citation type="submission" date="2024-02" db="EMBL/GenBank/DDBJ databases">
        <authorList>
            <consortium name="ELIXIR-Norway"/>
            <consortium name="Elixir Norway"/>
        </authorList>
    </citation>
    <scope>NUCLEOTIDE SEQUENCE</scope>
</reference>
<organism evidence="2 3">
    <name type="scientific">Sphagnum jensenii</name>
    <dbReference type="NCBI Taxonomy" id="128206"/>
    <lineage>
        <taxon>Eukaryota</taxon>
        <taxon>Viridiplantae</taxon>
        <taxon>Streptophyta</taxon>
        <taxon>Embryophyta</taxon>
        <taxon>Bryophyta</taxon>
        <taxon>Sphagnophytina</taxon>
        <taxon>Sphagnopsida</taxon>
        <taxon>Sphagnales</taxon>
        <taxon>Sphagnaceae</taxon>
        <taxon>Sphagnum</taxon>
    </lineage>
</organism>
<dbReference type="EMBL" id="CAXAQS010000961">
    <property type="protein sequence ID" value="CAK9254000.1"/>
    <property type="molecule type" value="Genomic_DNA"/>
</dbReference>
<feature type="compositionally biased region" description="Basic and acidic residues" evidence="1">
    <location>
        <begin position="217"/>
        <end position="231"/>
    </location>
</feature>
<sequence length="297" mass="33700">MQSARAHFEQSLLADQLMCYQEHVNSVREKAVREHRERKVATARRRLYEEQERLREEEELERERKEKEERERLEFEHYERSRRQREQEEAAEKAREAQERAAKEEERREIELKRAKQVEEAKRLRAAALAPAEEVPPAVEPLKEKEIKFRRQSSRPQPLLKRHGALVRVEVVPQLRLLPLREGSDSWRLHGTGAAPSAAAAPKRDLRRGGGSGGGPARRDTAGFGPDRSRADTGAVFDSRPDARRSSGGPAADSAGAPSSRWQFKSSAGDGKGPPGVPEKKKDAADASQEEKSWRKK</sequence>
<comment type="caution">
    <text evidence="2">The sequence shown here is derived from an EMBL/GenBank/DDBJ whole genome shotgun (WGS) entry which is preliminary data.</text>
</comment>
<keyword evidence="3" id="KW-1185">Reference proteome</keyword>
<accession>A0ABP0VHU3</accession>
<evidence type="ECO:0000313" key="2">
    <source>
        <dbReference type="EMBL" id="CAK9254000.1"/>
    </source>
</evidence>
<protein>
    <recommendedName>
        <fullName evidence="4">Eukaryotic translation initiation factor 3 subunit A</fullName>
    </recommendedName>
</protein>
<evidence type="ECO:0000256" key="1">
    <source>
        <dbReference type="SAM" id="MobiDB-lite"/>
    </source>
</evidence>
<feature type="compositionally biased region" description="Basic and acidic residues" evidence="1">
    <location>
        <begin position="278"/>
        <end position="297"/>
    </location>
</feature>
<feature type="compositionally biased region" description="Low complexity" evidence="1">
    <location>
        <begin position="246"/>
        <end position="261"/>
    </location>
</feature>
<evidence type="ECO:0000313" key="3">
    <source>
        <dbReference type="Proteomes" id="UP001497444"/>
    </source>
</evidence>
<gene>
    <name evidence="2" type="ORF">CSSPJE1EN1_LOCUS29378</name>
</gene>
<feature type="region of interest" description="Disordered" evidence="1">
    <location>
        <begin position="181"/>
        <end position="297"/>
    </location>
</feature>
<feature type="region of interest" description="Disordered" evidence="1">
    <location>
        <begin position="144"/>
        <end position="165"/>
    </location>
</feature>
<evidence type="ECO:0008006" key="4">
    <source>
        <dbReference type="Google" id="ProtNLM"/>
    </source>
</evidence>
<proteinExistence type="predicted"/>
<feature type="region of interest" description="Disordered" evidence="1">
    <location>
        <begin position="52"/>
        <end position="110"/>
    </location>
</feature>
<name>A0ABP0VHU3_9BRYO</name>
<dbReference type="Proteomes" id="UP001497444">
    <property type="component" value="Unassembled WGS sequence"/>
</dbReference>